<dbReference type="GO" id="GO:0015123">
    <property type="term" value="F:acetate transmembrane transporter activity"/>
    <property type="evidence" value="ECO:0007669"/>
    <property type="project" value="TreeGrafter"/>
</dbReference>
<dbReference type="Pfam" id="PF01184">
    <property type="entry name" value="Gpr1_Fun34_YaaH"/>
    <property type="match status" value="1"/>
</dbReference>
<evidence type="ECO:0000256" key="4">
    <source>
        <dbReference type="ARBA" id="ARBA00022989"/>
    </source>
</evidence>
<dbReference type="Proteomes" id="UP000006310">
    <property type="component" value="Chromosome 8"/>
</dbReference>
<evidence type="ECO:0000313" key="8">
    <source>
        <dbReference type="EMBL" id="CCK71598.1"/>
    </source>
</evidence>
<evidence type="ECO:0000256" key="1">
    <source>
        <dbReference type="ARBA" id="ARBA00004141"/>
    </source>
</evidence>
<protein>
    <submittedName>
        <fullName evidence="8">Uncharacterized protein</fullName>
    </submittedName>
</protein>
<dbReference type="OrthoDB" id="3648309at2759"/>
<feature type="region of interest" description="Disordered" evidence="6">
    <location>
        <begin position="1"/>
        <end position="37"/>
    </location>
</feature>
<feature type="transmembrane region" description="Helical" evidence="7">
    <location>
        <begin position="245"/>
        <end position="264"/>
    </location>
</feature>
<accession>J7RPH1</accession>
<reference evidence="8 9" key="1">
    <citation type="journal article" date="2011" name="Proc. Natl. Acad. Sci. U.S.A.">
        <title>Evolutionary erosion of yeast sex chromosomes by mating-type switching accidents.</title>
        <authorList>
            <person name="Gordon J.L."/>
            <person name="Armisen D."/>
            <person name="Proux-Wera E."/>
            <person name="Oheigeartaigh S.S."/>
            <person name="Byrne K.P."/>
            <person name="Wolfe K.H."/>
        </authorList>
    </citation>
    <scope>NUCLEOTIDE SEQUENCE [LARGE SCALE GENOMIC DNA]</scope>
    <source>
        <strain evidence="9">ATCC MYA-139 / BCRC 22969 / CBS 8797 / CCRC 22969 / KCTC 17520 / NBRC 10181 / NCYC 3082</strain>
    </source>
</reference>
<dbReference type="eggNOG" id="ENOG502QUJS">
    <property type="taxonomic scope" value="Eukaryota"/>
</dbReference>
<evidence type="ECO:0000256" key="2">
    <source>
        <dbReference type="ARBA" id="ARBA00005587"/>
    </source>
</evidence>
<dbReference type="KEGG" id="kng:KNAG_0H01840"/>
<feature type="transmembrane region" description="Helical" evidence="7">
    <location>
        <begin position="220"/>
        <end position="239"/>
    </location>
</feature>
<keyword evidence="5 7" id="KW-0472">Membrane</keyword>
<evidence type="ECO:0000256" key="7">
    <source>
        <dbReference type="SAM" id="Phobius"/>
    </source>
</evidence>
<dbReference type="InterPro" id="IPR000791">
    <property type="entry name" value="Gpr1/Fun34/SatP-like"/>
</dbReference>
<sequence length="308" mass="33500">METVNKNTDEGGLGDSSSSRTSTSSSSTSTSVVDYGPTLQQTTSSISHLDKIQSVGADDKYVYIGREKYPKDELYEAFEGSLNPGLAPPPSRKFANPAPIGLCGFALTTFVLSMFNVNVRSIHIPNVVVGVAMFYGGLVQLLAGLWEVAVENAFAATALCSYGGFWLSFGAIYIPWFGILDAYKDHPDDLSNSMGIYLLAWAIFTYGLTLFTVKSTMMFFALFFFLGHTFLLLSIGAFAQNEGVTKAGGVVGILTSFIAWYNGFAGLSTDQNSYFTLSSLPLPTARCIYRKKNRHDLSKLVKTHSSME</sequence>
<feature type="transmembrane region" description="Helical" evidence="7">
    <location>
        <begin position="153"/>
        <end position="174"/>
    </location>
</feature>
<dbReference type="InterPro" id="IPR051633">
    <property type="entry name" value="AceTr"/>
</dbReference>
<gene>
    <name evidence="8" type="primary">KNAG0H01840</name>
    <name evidence="8" type="ordered locus">KNAG_0H01840</name>
</gene>
<dbReference type="GeneID" id="34527330"/>
<evidence type="ECO:0000256" key="5">
    <source>
        <dbReference type="ARBA" id="ARBA00023136"/>
    </source>
</evidence>
<feature type="compositionally biased region" description="Low complexity" evidence="6">
    <location>
        <begin position="16"/>
        <end position="31"/>
    </location>
</feature>
<comment type="subcellular location">
    <subcellularLocation>
        <location evidence="1">Membrane</location>
        <topology evidence="1">Multi-pass membrane protein</topology>
    </subcellularLocation>
</comment>
<keyword evidence="9" id="KW-1185">Reference proteome</keyword>
<feature type="transmembrane region" description="Helical" evidence="7">
    <location>
        <begin position="194"/>
        <end position="213"/>
    </location>
</feature>
<keyword evidence="3 7" id="KW-0812">Transmembrane</keyword>
<dbReference type="PANTHER" id="PTHR31123:SF1">
    <property type="entry name" value="ACCUMULATION OF DYADS PROTEIN 2-RELATED"/>
    <property type="match status" value="1"/>
</dbReference>
<dbReference type="EMBL" id="HE978321">
    <property type="protein sequence ID" value="CCK71598.1"/>
    <property type="molecule type" value="Genomic_DNA"/>
</dbReference>
<proteinExistence type="inferred from homology"/>
<feature type="transmembrane region" description="Helical" evidence="7">
    <location>
        <begin position="94"/>
        <end position="115"/>
    </location>
</feature>
<keyword evidence="4 7" id="KW-1133">Transmembrane helix</keyword>
<dbReference type="RefSeq" id="XP_022465843.1">
    <property type="nucleotide sequence ID" value="XM_022609447.1"/>
</dbReference>
<dbReference type="OMA" id="AHQAPMY"/>
<dbReference type="NCBIfam" id="NF038013">
    <property type="entry name" value="AceTr_1"/>
    <property type="match status" value="1"/>
</dbReference>
<evidence type="ECO:0000256" key="6">
    <source>
        <dbReference type="SAM" id="MobiDB-lite"/>
    </source>
</evidence>
<organism evidence="8 9">
    <name type="scientific">Huiozyma naganishii (strain ATCC MYA-139 / BCRC 22969 / CBS 8797 / KCTC 17520 / NBRC 10181 / NCYC 3082 / Yp74L-3)</name>
    <name type="common">Yeast</name>
    <name type="synonym">Kazachstania naganishii</name>
    <dbReference type="NCBI Taxonomy" id="1071383"/>
    <lineage>
        <taxon>Eukaryota</taxon>
        <taxon>Fungi</taxon>
        <taxon>Dikarya</taxon>
        <taxon>Ascomycota</taxon>
        <taxon>Saccharomycotina</taxon>
        <taxon>Saccharomycetes</taxon>
        <taxon>Saccharomycetales</taxon>
        <taxon>Saccharomycetaceae</taxon>
        <taxon>Huiozyma</taxon>
    </lineage>
</organism>
<dbReference type="AlphaFoldDB" id="J7RPH1"/>
<evidence type="ECO:0000256" key="3">
    <source>
        <dbReference type="ARBA" id="ARBA00022692"/>
    </source>
</evidence>
<dbReference type="HOGENOM" id="CLU_051062_0_0_1"/>
<dbReference type="GO" id="GO:0005886">
    <property type="term" value="C:plasma membrane"/>
    <property type="evidence" value="ECO:0007669"/>
    <property type="project" value="TreeGrafter"/>
</dbReference>
<reference evidence="9" key="2">
    <citation type="submission" date="2012-08" db="EMBL/GenBank/DDBJ databases">
        <title>Genome sequence of Kazachstania naganishii.</title>
        <authorList>
            <person name="Gordon J.L."/>
            <person name="Armisen D."/>
            <person name="Proux-Wera E."/>
            <person name="OhEigeartaigh S.S."/>
            <person name="Byrne K.P."/>
            <person name="Wolfe K.H."/>
        </authorList>
    </citation>
    <scope>NUCLEOTIDE SEQUENCE [LARGE SCALE GENOMIC DNA]</scope>
    <source>
        <strain evidence="9">ATCC MYA-139 / BCRC 22969 / CBS 8797 / CCRC 22969 / KCTC 17520 / NBRC 10181 / NCYC 3082</strain>
    </source>
</reference>
<dbReference type="PANTHER" id="PTHR31123">
    <property type="entry name" value="ACCUMULATION OF DYADS PROTEIN 2-RELATED"/>
    <property type="match status" value="1"/>
</dbReference>
<name>J7RPH1_HUIN7</name>
<comment type="similarity">
    <text evidence="2">Belongs to the acetate uptake transporter (AceTr) (TC 2.A.96) family.</text>
</comment>
<evidence type="ECO:0000313" key="9">
    <source>
        <dbReference type="Proteomes" id="UP000006310"/>
    </source>
</evidence>
<feature type="transmembrane region" description="Helical" evidence="7">
    <location>
        <begin position="127"/>
        <end position="146"/>
    </location>
</feature>